<feature type="transmembrane region" description="Helical" evidence="1">
    <location>
        <begin position="71"/>
        <end position="91"/>
    </location>
</feature>
<keyword evidence="1" id="KW-0472">Membrane</keyword>
<comment type="caution">
    <text evidence="3">The sequence shown here is derived from an EMBL/GenBank/DDBJ whole genome shotgun (WGS) entry which is preliminary data.</text>
</comment>
<feature type="transmembrane region" description="Helical" evidence="1">
    <location>
        <begin position="124"/>
        <end position="144"/>
    </location>
</feature>
<feature type="transmembrane region" description="Helical" evidence="1">
    <location>
        <begin position="322"/>
        <end position="344"/>
    </location>
</feature>
<organism evidence="3 4">
    <name type="scientific">Candidatus Shapirobacteria bacterium CG09_land_8_20_14_0_10_38_17</name>
    <dbReference type="NCBI Taxonomy" id="1974884"/>
    <lineage>
        <taxon>Bacteria</taxon>
        <taxon>Candidatus Shapironibacteriota</taxon>
    </lineage>
</organism>
<sequence length="559" mass="62985">MKLLNKKLISHFLVVLVLLTLNGFLLRPVLGENIFFPSHDSTWLVRLQQFDRAIKLGQFPPRLAPDMAFGFGYPLFKYYAPLFAFFSWLIFKIVGSYSLAVTLAIFNSNFLGSLGMFFLAKNFWGFWGGILSAIAFLFLPYRALDIYVRGAFAELLAINILPFLFYFFFKIINAGKHPQKRDIAGLIFSSFFFVLAHNLYLLIFACLSPLVLVYLVMKGKGGKEKLKILIGGAFLSLLLSSFYWLPLVLGIKDIDVWGQATRTNFADHFVYLQQIWNWPWGFGGSAPGLADGMSFKAGKLQILLALAGLVLGFLERKKRKEFSLLALLGIVSLGLSLPFCRFFWENIPVLPIIQFPWRFLGVFGLTISFFAGGIFSLARSRLARLILLLGAAGGLIFLNYKYFVPQKTIANANEYFLTKEKIEREAVIKIQEYFPVGVKEKPEAGPDSAIELRLDQSVDVVLNSPFKIIFRVGAPALHHNGTGLAGGEIIANRFYFPGWQAKYKNKVLEIRPNDVDGRIVFDTGEVGEHILNFVSTPVEKISWGLSLLGVFVLFLFLVY</sequence>
<feature type="transmembrane region" description="Helical" evidence="1">
    <location>
        <begin position="297"/>
        <end position="315"/>
    </location>
</feature>
<keyword evidence="1" id="KW-0812">Transmembrane</keyword>
<proteinExistence type="predicted"/>
<reference evidence="4" key="1">
    <citation type="submission" date="2017-09" db="EMBL/GenBank/DDBJ databases">
        <title>Depth-based differentiation of microbial function through sediment-hosted aquifers and enrichment of novel symbionts in the deep terrestrial subsurface.</title>
        <authorList>
            <person name="Probst A.J."/>
            <person name="Ladd B."/>
            <person name="Jarett J.K."/>
            <person name="Geller-Mcgrath D.E."/>
            <person name="Sieber C.M.K."/>
            <person name="Emerson J.B."/>
            <person name="Anantharaman K."/>
            <person name="Thomas B.C."/>
            <person name="Malmstrom R."/>
            <person name="Stieglmeier M."/>
            <person name="Klingl A."/>
            <person name="Woyke T."/>
            <person name="Ryan C.M."/>
            <person name="Banfield J.F."/>
        </authorList>
    </citation>
    <scope>NUCLEOTIDE SEQUENCE [LARGE SCALE GENOMIC DNA]</scope>
</reference>
<evidence type="ECO:0000259" key="2">
    <source>
        <dbReference type="Pfam" id="PF10131"/>
    </source>
</evidence>
<gene>
    <name evidence="3" type="ORF">COT63_00735</name>
</gene>
<feature type="transmembrane region" description="Helical" evidence="1">
    <location>
        <begin position="356"/>
        <end position="378"/>
    </location>
</feature>
<protein>
    <recommendedName>
        <fullName evidence="2">Membrane protein 6-pyruvoyl-tetrahydropterin synthase-related domain-containing protein</fullName>
    </recommendedName>
</protein>
<evidence type="ECO:0000313" key="4">
    <source>
        <dbReference type="Proteomes" id="UP000231282"/>
    </source>
</evidence>
<evidence type="ECO:0000256" key="1">
    <source>
        <dbReference type="SAM" id="Phobius"/>
    </source>
</evidence>
<feature type="transmembrane region" description="Helical" evidence="1">
    <location>
        <begin position="183"/>
        <end position="216"/>
    </location>
</feature>
<keyword evidence="1" id="KW-1133">Transmembrane helix</keyword>
<dbReference type="Proteomes" id="UP000231282">
    <property type="component" value="Unassembled WGS sequence"/>
</dbReference>
<feature type="transmembrane region" description="Helical" evidence="1">
    <location>
        <begin position="151"/>
        <end position="171"/>
    </location>
</feature>
<evidence type="ECO:0000313" key="3">
    <source>
        <dbReference type="EMBL" id="PIS15294.1"/>
    </source>
</evidence>
<feature type="domain" description="Membrane protein 6-pyruvoyl-tetrahydropterin synthase-related" evidence="2">
    <location>
        <begin position="76"/>
        <end position="391"/>
    </location>
</feature>
<feature type="transmembrane region" description="Helical" evidence="1">
    <location>
        <begin position="385"/>
        <end position="403"/>
    </location>
</feature>
<feature type="transmembrane region" description="Helical" evidence="1">
    <location>
        <begin position="98"/>
        <end position="118"/>
    </location>
</feature>
<dbReference type="EMBL" id="PEZH01000012">
    <property type="protein sequence ID" value="PIS15294.1"/>
    <property type="molecule type" value="Genomic_DNA"/>
</dbReference>
<name>A0A2H0WRJ6_9BACT</name>
<feature type="transmembrane region" description="Helical" evidence="1">
    <location>
        <begin position="228"/>
        <end position="245"/>
    </location>
</feature>
<dbReference type="Pfam" id="PF10131">
    <property type="entry name" value="PTPS_related"/>
    <property type="match status" value="1"/>
</dbReference>
<accession>A0A2H0WRJ6</accession>
<dbReference type="AlphaFoldDB" id="A0A2H0WRJ6"/>
<dbReference type="InterPro" id="IPR018776">
    <property type="entry name" value="Membrane_prot_PTPS-rel_domain"/>
</dbReference>
<feature type="transmembrane region" description="Helical" evidence="1">
    <location>
        <begin position="541"/>
        <end position="558"/>
    </location>
</feature>